<reference evidence="2" key="1">
    <citation type="journal article" date="2022" name="Int. J. Mol. Sci.">
        <title>Draft Genome of Tanacetum Coccineum: Genomic Comparison of Closely Related Tanacetum-Family Plants.</title>
        <authorList>
            <person name="Yamashiro T."/>
            <person name="Shiraishi A."/>
            <person name="Nakayama K."/>
            <person name="Satake H."/>
        </authorList>
    </citation>
    <scope>NUCLEOTIDE SEQUENCE</scope>
</reference>
<sequence>MHTSKDDYLINTLKFVSTKEATQIYGAILPESLTSPEMKETKAYKTYLGFATGATPPKIARKFKKSSPSKKDLNLNLVHVDEEPKSAKKKVPVKKTTRKQTSRVVIRDTPVELSSKRKERKKSLRDFHKTHPSGSGTITKTTPSAAKIKPFGKDEDDINNEQDSRSEGSDQERDSDDDNTEFDNKKGSDPEHETDKNESDSESDQEEKQEEIGDDEKEEEDEFVRTPSNDSDDETKISDKAEGDEDEEMDYTTSQLYDDKTEVPVTSSSHSFDLASKFLNFSDIPHTEAEIVSPMDVHVHHEVPSKQTPTLLTVPVSVITESSPIYSTIIPHLIIRQQSHTIRKEVAKLKKDDPLKTQVTALVDEHLHAILGATRDEFLNYLSASLTARITKQVKIQLPQILPEEMSNFSFCKSYLAAPEHRECCDGLIKSYDLDKTLFSTYDKVYSLKRSRKDKYKDEDPSIGSDREFKKRKTSKDAEPTKGSKAKESQSDSSKGVQSQSKSFGKSIQSEEPEFEVADLDMPQDQEENPGNDDEEPKGKTPQQGPTQSWLMTLTSSADKKSKTFDELMSTLIEFSSYIMNGLKITNLTQETLLGPACRFLKGISTNYDELEYDFEECYKALSEKLDWENLEGVAYDKHALWGISYWRDQHKSFYRYARGLVSIHDVYSTKHIMAVTWVKEGNFPCLRINDIEDMLLLVVKNRLTNLSGDDVFDFAIALRMFTRSIVI</sequence>
<feature type="compositionally biased region" description="Polar residues" evidence="1">
    <location>
        <begin position="132"/>
        <end position="144"/>
    </location>
</feature>
<protein>
    <submittedName>
        <fullName evidence="2">Uncharacterized protein</fullName>
    </submittedName>
</protein>
<feature type="compositionally biased region" description="Polar residues" evidence="1">
    <location>
        <begin position="491"/>
        <end position="510"/>
    </location>
</feature>
<feature type="compositionally biased region" description="Basic and acidic residues" evidence="1">
    <location>
        <begin position="69"/>
        <end position="86"/>
    </location>
</feature>
<feature type="compositionally biased region" description="Basic residues" evidence="1">
    <location>
        <begin position="87"/>
        <end position="101"/>
    </location>
</feature>
<feature type="compositionally biased region" description="Basic and acidic residues" evidence="1">
    <location>
        <begin position="105"/>
        <end position="116"/>
    </location>
</feature>
<keyword evidence="3" id="KW-1185">Reference proteome</keyword>
<evidence type="ECO:0000313" key="3">
    <source>
        <dbReference type="Proteomes" id="UP001151760"/>
    </source>
</evidence>
<feature type="compositionally biased region" description="Basic and acidic residues" evidence="1">
    <location>
        <begin position="162"/>
        <end position="172"/>
    </location>
</feature>
<feature type="compositionally biased region" description="Polar residues" evidence="1">
    <location>
        <begin position="541"/>
        <end position="551"/>
    </location>
</feature>
<evidence type="ECO:0000313" key="2">
    <source>
        <dbReference type="EMBL" id="GJS52482.1"/>
    </source>
</evidence>
<feature type="region of interest" description="Disordered" evidence="1">
    <location>
        <begin position="60"/>
        <end position="262"/>
    </location>
</feature>
<comment type="caution">
    <text evidence="2">The sequence shown here is derived from an EMBL/GenBank/DDBJ whole genome shotgun (WGS) entry which is preliminary data.</text>
</comment>
<gene>
    <name evidence="2" type="ORF">Tco_0625844</name>
</gene>
<feature type="compositionally biased region" description="Basic and acidic residues" evidence="1">
    <location>
        <begin position="182"/>
        <end position="199"/>
    </location>
</feature>
<feature type="compositionally biased region" description="Acidic residues" evidence="1">
    <location>
        <begin position="511"/>
        <end position="536"/>
    </location>
</feature>
<feature type="compositionally biased region" description="Basic and acidic residues" evidence="1">
    <location>
        <begin position="455"/>
        <end position="490"/>
    </location>
</feature>
<evidence type="ECO:0000256" key="1">
    <source>
        <dbReference type="SAM" id="MobiDB-lite"/>
    </source>
</evidence>
<accession>A0ABQ4WI09</accession>
<dbReference type="EMBL" id="BQNB010008659">
    <property type="protein sequence ID" value="GJS52482.1"/>
    <property type="molecule type" value="Genomic_DNA"/>
</dbReference>
<feature type="compositionally biased region" description="Acidic residues" evidence="1">
    <location>
        <begin position="200"/>
        <end position="222"/>
    </location>
</feature>
<name>A0ABQ4WI09_9ASTR</name>
<organism evidence="2 3">
    <name type="scientific">Tanacetum coccineum</name>
    <dbReference type="NCBI Taxonomy" id="301880"/>
    <lineage>
        <taxon>Eukaryota</taxon>
        <taxon>Viridiplantae</taxon>
        <taxon>Streptophyta</taxon>
        <taxon>Embryophyta</taxon>
        <taxon>Tracheophyta</taxon>
        <taxon>Spermatophyta</taxon>
        <taxon>Magnoliopsida</taxon>
        <taxon>eudicotyledons</taxon>
        <taxon>Gunneridae</taxon>
        <taxon>Pentapetalae</taxon>
        <taxon>asterids</taxon>
        <taxon>campanulids</taxon>
        <taxon>Asterales</taxon>
        <taxon>Asteraceae</taxon>
        <taxon>Asteroideae</taxon>
        <taxon>Anthemideae</taxon>
        <taxon>Anthemidinae</taxon>
        <taxon>Tanacetum</taxon>
    </lineage>
</organism>
<feature type="region of interest" description="Disordered" evidence="1">
    <location>
        <begin position="450"/>
        <end position="551"/>
    </location>
</feature>
<reference evidence="2" key="2">
    <citation type="submission" date="2022-01" db="EMBL/GenBank/DDBJ databases">
        <authorList>
            <person name="Yamashiro T."/>
            <person name="Shiraishi A."/>
            <person name="Satake H."/>
            <person name="Nakayama K."/>
        </authorList>
    </citation>
    <scope>NUCLEOTIDE SEQUENCE</scope>
</reference>
<proteinExistence type="predicted"/>
<dbReference type="Proteomes" id="UP001151760">
    <property type="component" value="Unassembled WGS sequence"/>
</dbReference>